<dbReference type="Pfam" id="PF08478">
    <property type="entry name" value="POTRA_1"/>
    <property type="match status" value="1"/>
</dbReference>
<dbReference type="PANTHER" id="PTHR35851">
    <property type="entry name" value="CELL DIVISION PROTEIN FTSQ"/>
    <property type="match status" value="1"/>
</dbReference>
<dbReference type="InterPro" id="IPR045335">
    <property type="entry name" value="FtsQ_C_sf"/>
</dbReference>
<evidence type="ECO:0000256" key="7">
    <source>
        <dbReference type="ARBA" id="ARBA00023136"/>
    </source>
</evidence>
<keyword evidence="4 9" id="KW-0132">Cell division</keyword>
<comment type="caution">
    <text evidence="11">The sequence shown here is derived from an EMBL/GenBank/DDBJ whole genome shotgun (WGS) entry which is preliminary data.</text>
</comment>
<reference evidence="11 12" key="1">
    <citation type="submission" date="2020-08" db="EMBL/GenBank/DDBJ databases">
        <title>Genomic Encyclopedia of Type Strains, Phase IV (KMG-IV): sequencing the most valuable type-strain genomes for metagenomic binning, comparative biology and taxonomic classification.</title>
        <authorList>
            <person name="Goeker M."/>
        </authorList>
    </citation>
    <scope>NUCLEOTIDE SEQUENCE [LARGE SCALE GENOMIC DNA]</scope>
    <source>
        <strain evidence="11 12">DSM 23447</strain>
    </source>
</reference>
<dbReference type="InterPro" id="IPR013685">
    <property type="entry name" value="POTRA_FtsQ_type"/>
</dbReference>
<comment type="similarity">
    <text evidence="9">Belongs to the FtsQ/DivIB family. FtsQ subfamily.</text>
</comment>
<dbReference type="EMBL" id="JACIEW010000002">
    <property type="protein sequence ID" value="MBB4051612.1"/>
    <property type="molecule type" value="Genomic_DNA"/>
</dbReference>
<dbReference type="Pfam" id="PF03799">
    <property type="entry name" value="FtsQ_DivIB_C"/>
    <property type="match status" value="1"/>
</dbReference>
<dbReference type="GO" id="GO:0005886">
    <property type="term" value="C:plasma membrane"/>
    <property type="evidence" value="ECO:0007669"/>
    <property type="project" value="UniProtKB-SubCell"/>
</dbReference>
<evidence type="ECO:0000256" key="9">
    <source>
        <dbReference type="HAMAP-Rule" id="MF_00911"/>
    </source>
</evidence>
<dbReference type="HAMAP" id="MF_00911">
    <property type="entry name" value="FtsQ_subfam"/>
    <property type="match status" value="1"/>
</dbReference>
<dbReference type="InterPro" id="IPR034746">
    <property type="entry name" value="POTRA"/>
</dbReference>
<keyword evidence="5 9" id="KW-0812">Transmembrane</keyword>
<dbReference type="PANTHER" id="PTHR35851:SF1">
    <property type="entry name" value="CELL DIVISION PROTEIN FTSQ"/>
    <property type="match status" value="1"/>
</dbReference>
<evidence type="ECO:0000313" key="11">
    <source>
        <dbReference type="EMBL" id="MBB4051612.1"/>
    </source>
</evidence>
<accession>A0A7W6NB50</accession>
<dbReference type="AlphaFoldDB" id="A0A7W6NB50"/>
<evidence type="ECO:0000259" key="10">
    <source>
        <dbReference type="PROSITE" id="PS51779"/>
    </source>
</evidence>
<evidence type="ECO:0000256" key="6">
    <source>
        <dbReference type="ARBA" id="ARBA00022989"/>
    </source>
</evidence>
<evidence type="ECO:0000256" key="5">
    <source>
        <dbReference type="ARBA" id="ARBA00022692"/>
    </source>
</evidence>
<dbReference type="PROSITE" id="PS51779">
    <property type="entry name" value="POTRA"/>
    <property type="match status" value="1"/>
</dbReference>
<feature type="domain" description="POTRA" evidence="10">
    <location>
        <begin position="90"/>
        <end position="158"/>
    </location>
</feature>
<dbReference type="RefSeq" id="WP_183310353.1">
    <property type="nucleotide sequence ID" value="NZ_JACIEW010000002.1"/>
</dbReference>
<protein>
    <recommendedName>
        <fullName evidence="9">Cell division protein FtsQ</fullName>
    </recommendedName>
</protein>
<keyword evidence="8 9" id="KW-0131">Cell cycle</keyword>
<evidence type="ECO:0000256" key="1">
    <source>
        <dbReference type="ARBA" id="ARBA00004370"/>
    </source>
</evidence>
<comment type="function">
    <text evidence="9">Essential cell division protein.</text>
</comment>
<keyword evidence="3 9" id="KW-0997">Cell inner membrane</keyword>
<evidence type="ECO:0000256" key="3">
    <source>
        <dbReference type="ARBA" id="ARBA00022519"/>
    </source>
</evidence>
<gene>
    <name evidence="9" type="primary">ftsQ</name>
    <name evidence="11" type="ORF">GGR20_001248</name>
</gene>
<dbReference type="GO" id="GO:0032153">
    <property type="term" value="C:cell division site"/>
    <property type="evidence" value="ECO:0007669"/>
    <property type="project" value="UniProtKB-UniRule"/>
</dbReference>
<name>A0A7W6NB50_9HYPH</name>
<organism evidence="11 12">
    <name type="scientific">Devosia subaequoris</name>
    <dbReference type="NCBI Taxonomy" id="395930"/>
    <lineage>
        <taxon>Bacteria</taxon>
        <taxon>Pseudomonadati</taxon>
        <taxon>Pseudomonadota</taxon>
        <taxon>Alphaproteobacteria</taxon>
        <taxon>Hyphomicrobiales</taxon>
        <taxon>Devosiaceae</taxon>
        <taxon>Devosia</taxon>
    </lineage>
</organism>
<dbReference type="InterPro" id="IPR026579">
    <property type="entry name" value="FtsQ"/>
</dbReference>
<keyword evidence="2 9" id="KW-1003">Cell membrane</keyword>
<sequence>MQQVKSETLLAGARVVDPRALPVLIHRPRHKLANHINRALVLHGGLIRRGAMIAMVLAAGFALFQMREPIGQLGNTLGGIAQGNFAQAGLAIGEISISGQTLTAEQDIFDALGIQPHTSTLGFDVEAARQRVAELPAVEEVIVRKTYPGDVDVLITEKAPVARWAVDGVTFLIDGRGEQIAEASPAYSGLPLVIGDGAADDALVMIRALNGFPLLQDGLVALSRIADRRWDMIFDTGLRVQLPEQGVAQAMARLVTYQQDYQLLDRDVSVIDLRVDSVVAVRPNKTDEDTDKS</sequence>
<dbReference type="Proteomes" id="UP000547011">
    <property type="component" value="Unassembled WGS sequence"/>
</dbReference>
<dbReference type="GO" id="GO:0043093">
    <property type="term" value="P:FtsZ-dependent cytokinesis"/>
    <property type="evidence" value="ECO:0007669"/>
    <property type="project" value="UniProtKB-UniRule"/>
</dbReference>
<evidence type="ECO:0000256" key="8">
    <source>
        <dbReference type="ARBA" id="ARBA00023306"/>
    </source>
</evidence>
<proteinExistence type="inferred from homology"/>
<dbReference type="GO" id="GO:0090529">
    <property type="term" value="P:cell septum assembly"/>
    <property type="evidence" value="ECO:0007669"/>
    <property type="project" value="InterPro"/>
</dbReference>
<evidence type="ECO:0000313" key="12">
    <source>
        <dbReference type="Proteomes" id="UP000547011"/>
    </source>
</evidence>
<dbReference type="InterPro" id="IPR005548">
    <property type="entry name" value="Cell_div_FtsQ/DivIB_C"/>
</dbReference>
<dbReference type="Gene3D" id="3.10.20.310">
    <property type="entry name" value="membrane protein fhac"/>
    <property type="match status" value="1"/>
</dbReference>
<evidence type="ECO:0000256" key="4">
    <source>
        <dbReference type="ARBA" id="ARBA00022618"/>
    </source>
</evidence>
<keyword evidence="7 9" id="KW-0472">Membrane</keyword>
<dbReference type="Gene3D" id="3.40.50.11690">
    <property type="entry name" value="Cell division protein FtsQ/DivIB"/>
    <property type="match status" value="1"/>
</dbReference>
<keyword evidence="12" id="KW-1185">Reference proteome</keyword>
<evidence type="ECO:0000256" key="2">
    <source>
        <dbReference type="ARBA" id="ARBA00022475"/>
    </source>
</evidence>
<keyword evidence="6 9" id="KW-1133">Transmembrane helix</keyword>
<comment type="subcellular location">
    <subcellularLocation>
        <location evidence="9">Cell inner membrane</location>
        <topology evidence="9">Single-pass type II membrane protein</topology>
    </subcellularLocation>
    <subcellularLocation>
        <location evidence="1">Membrane</location>
    </subcellularLocation>
    <text evidence="9">Localizes to the division septum.</text>
</comment>